<sequence>MGRRQGWDVDGFKLWYSGGSRDRNGVGIFSRRGDLREQVVEVRRIDDRVMAIELVIGGSTLSVISAYALSGLGRGRPKALL</sequence>
<feature type="transmembrane region" description="Helical" evidence="1">
    <location>
        <begin position="49"/>
        <end position="69"/>
    </location>
</feature>
<organism evidence="2 3">
    <name type="scientific">Solanum commersonii</name>
    <name type="common">Commerson's wild potato</name>
    <name type="synonym">Commerson's nightshade</name>
    <dbReference type="NCBI Taxonomy" id="4109"/>
    <lineage>
        <taxon>Eukaryota</taxon>
        <taxon>Viridiplantae</taxon>
        <taxon>Streptophyta</taxon>
        <taxon>Embryophyta</taxon>
        <taxon>Tracheophyta</taxon>
        <taxon>Spermatophyta</taxon>
        <taxon>Magnoliopsida</taxon>
        <taxon>eudicotyledons</taxon>
        <taxon>Gunneridae</taxon>
        <taxon>Pentapetalae</taxon>
        <taxon>asterids</taxon>
        <taxon>lamiids</taxon>
        <taxon>Solanales</taxon>
        <taxon>Solanaceae</taxon>
        <taxon>Solanoideae</taxon>
        <taxon>Solaneae</taxon>
        <taxon>Solanum</taxon>
    </lineage>
</organism>
<name>A0A9J5WEQ6_SOLCO</name>
<dbReference type="AlphaFoldDB" id="A0A9J5WEQ6"/>
<comment type="caution">
    <text evidence="2">The sequence shown here is derived from an EMBL/GenBank/DDBJ whole genome shotgun (WGS) entry which is preliminary data.</text>
</comment>
<evidence type="ECO:0000313" key="3">
    <source>
        <dbReference type="Proteomes" id="UP000824120"/>
    </source>
</evidence>
<reference evidence="2 3" key="1">
    <citation type="submission" date="2020-09" db="EMBL/GenBank/DDBJ databases">
        <title>De no assembly of potato wild relative species, Solanum commersonii.</title>
        <authorList>
            <person name="Cho K."/>
        </authorList>
    </citation>
    <scope>NUCLEOTIDE SEQUENCE [LARGE SCALE GENOMIC DNA]</scope>
    <source>
        <strain evidence="2">LZ3.2</strain>
        <tissue evidence="2">Leaf</tissue>
    </source>
</reference>
<proteinExistence type="predicted"/>
<dbReference type="OrthoDB" id="418748at2759"/>
<evidence type="ECO:0000313" key="2">
    <source>
        <dbReference type="EMBL" id="KAG5573815.1"/>
    </source>
</evidence>
<gene>
    <name evidence="2" type="ORF">H5410_063581</name>
</gene>
<dbReference type="EMBL" id="JACXVP010000012">
    <property type="protein sequence ID" value="KAG5573815.1"/>
    <property type="molecule type" value="Genomic_DNA"/>
</dbReference>
<dbReference type="Proteomes" id="UP000824120">
    <property type="component" value="Chromosome 12"/>
</dbReference>
<keyword evidence="1" id="KW-0472">Membrane</keyword>
<keyword evidence="3" id="KW-1185">Reference proteome</keyword>
<evidence type="ECO:0000256" key="1">
    <source>
        <dbReference type="SAM" id="Phobius"/>
    </source>
</evidence>
<keyword evidence="1" id="KW-1133">Transmembrane helix</keyword>
<accession>A0A9J5WEQ6</accession>
<protein>
    <submittedName>
        <fullName evidence="2">Uncharacterized protein</fullName>
    </submittedName>
</protein>
<keyword evidence="1" id="KW-0812">Transmembrane</keyword>